<dbReference type="EMBL" id="BARV01030111">
    <property type="protein sequence ID" value="GAI37618.1"/>
    <property type="molecule type" value="Genomic_DNA"/>
</dbReference>
<protein>
    <submittedName>
        <fullName evidence="1">Uncharacterized protein</fullName>
    </submittedName>
</protein>
<dbReference type="InterPro" id="IPR003374">
    <property type="entry name" value="ApbE-like_sf"/>
</dbReference>
<reference evidence="1" key="1">
    <citation type="journal article" date="2014" name="Front. Microbiol.">
        <title>High frequency of phylogenetically diverse reductive dehalogenase-homologous genes in deep subseafloor sedimentary metagenomes.</title>
        <authorList>
            <person name="Kawai M."/>
            <person name="Futagami T."/>
            <person name="Toyoda A."/>
            <person name="Takaki Y."/>
            <person name="Nishi S."/>
            <person name="Hori S."/>
            <person name="Arai W."/>
            <person name="Tsubouchi T."/>
            <person name="Morono Y."/>
            <person name="Uchiyama I."/>
            <person name="Ito T."/>
            <person name="Fujiyama A."/>
            <person name="Inagaki F."/>
            <person name="Takami H."/>
        </authorList>
    </citation>
    <scope>NUCLEOTIDE SEQUENCE</scope>
    <source>
        <strain evidence="1">Expedition CK06-06</strain>
    </source>
</reference>
<accession>X1N220</accession>
<dbReference type="SUPFAM" id="SSF143631">
    <property type="entry name" value="ApbE-like"/>
    <property type="match status" value="1"/>
</dbReference>
<dbReference type="AlphaFoldDB" id="X1N220"/>
<name>X1N220_9ZZZZ</name>
<sequence>CRSSEKLNVGPMSTVAGIIAEQAVKAMVSNGAKHAIVDNGGDIALFSYKTVNVGIYMGKQSAGHFAFRVLPKNKIVGICTSSGNIGHSTSFGNTDAVVVISHNVSLADATATALGNLVNTEKDIKDAFKILENIGEIIGAMVIIDNKIGLWGDVPQIVRANVPYDLITKGGAT</sequence>
<feature type="non-terminal residue" evidence="1">
    <location>
        <position position="1"/>
    </location>
</feature>
<proteinExistence type="predicted"/>
<comment type="caution">
    <text evidence="1">The sequence shown here is derived from an EMBL/GenBank/DDBJ whole genome shotgun (WGS) entry which is preliminary data.</text>
</comment>
<gene>
    <name evidence="1" type="ORF">S06H3_47879</name>
</gene>
<evidence type="ECO:0000313" key="1">
    <source>
        <dbReference type="EMBL" id="GAI37618.1"/>
    </source>
</evidence>
<dbReference type="Gene3D" id="3.10.520.10">
    <property type="entry name" value="ApbE-like domains"/>
    <property type="match status" value="1"/>
</dbReference>
<organism evidence="1">
    <name type="scientific">marine sediment metagenome</name>
    <dbReference type="NCBI Taxonomy" id="412755"/>
    <lineage>
        <taxon>unclassified sequences</taxon>
        <taxon>metagenomes</taxon>
        <taxon>ecological metagenomes</taxon>
    </lineage>
</organism>